<dbReference type="EMBL" id="JADBGQ010000007">
    <property type="protein sequence ID" value="KAG5388087.1"/>
    <property type="molecule type" value="Genomic_DNA"/>
</dbReference>
<accession>A0ABQ7LNH1</accession>
<gene>
    <name evidence="1" type="primary">A08p004990.1_BraROA</name>
    <name evidence="1" type="ORF">IGI04_029628</name>
</gene>
<protein>
    <submittedName>
        <fullName evidence="1">Uncharacterized protein</fullName>
    </submittedName>
</protein>
<organism evidence="1 2">
    <name type="scientific">Brassica rapa subsp. trilocularis</name>
    <dbReference type="NCBI Taxonomy" id="1813537"/>
    <lineage>
        <taxon>Eukaryota</taxon>
        <taxon>Viridiplantae</taxon>
        <taxon>Streptophyta</taxon>
        <taxon>Embryophyta</taxon>
        <taxon>Tracheophyta</taxon>
        <taxon>Spermatophyta</taxon>
        <taxon>Magnoliopsida</taxon>
        <taxon>eudicotyledons</taxon>
        <taxon>Gunneridae</taxon>
        <taxon>Pentapetalae</taxon>
        <taxon>rosids</taxon>
        <taxon>malvids</taxon>
        <taxon>Brassicales</taxon>
        <taxon>Brassicaceae</taxon>
        <taxon>Brassiceae</taxon>
        <taxon>Brassica</taxon>
    </lineage>
</organism>
<dbReference type="Proteomes" id="UP000823674">
    <property type="component" value="Chromosome A08"/>
</dbReference>
<reference evidence="1 2" key="1">
    <citation type="submission" date="2021-03" db="EMBL/GenBank/DDBJ databases">
        <authorList>
            <person name="King G.J."/>
            <person name="Bancroft I."/>
            <person name="Baten A."/>
            <person name="Bloomfield J."/>
            <person name="Borpatragohain P."/>
            <person name="He Z."/>
            <person name="Irish N."/>
            <person name="Irwin J."/>
            <person name="Liu K."/>
            <person name="Mauleon R.P."/>
            <person name="Moore J."/>
            <person name="Morris R."/>
            <person name="Ostergaard L."/>
            <person name="Wang B."/>
            <person name="Wells R."/>
        </authorList>
    </citation>
    <scope>NUCLEOTIDE SEQUENCE [LARGE SCALE GENOMIC DNA]</scope>
    <source>
        <strain evidence="1">R-o-18</strain>
        <tissue evidence="1">Leaf</tissue>
    </source>
</reference>
<name>A0ABQ7LNH1_BRACM</name>
<evidence type="ECO:0000313" key="1">
    <source>
        <dbReference type="EMBL" id="KAG5388087.1"/>
    </source>
</evidence>
<keyword evidence="2" id="KW-1185">Reference proteome</keyword>
<comment type="caution">
    <text evidence="1">The sequence shown here is derived from an EMBL/GenBank/DDBJ whole genome shotgun (WGS) entry which is preliminary data.</text>
</comment>
<proteinExistence type="predicted"/>
<sequence>MGWSRKQNYSRGNSITTLTCRKFAVMSKGQESGFGLAKKYSPQQLSSATKLLLDVTWNLHF</sequence>
<evidence type="ECO:0000313" key="2">
    <source>
        <dbReference type="Proteomes" id="UP000823674"/>
    </source>
</evidence>